<keyword evidence="12" id="KW-1185">Reference proteome</keyword>
<name>A0A7I4XZL2_HAECO</name>
<feature type="domain" description="ZP" evidence="11">
    <location>
        <begin position="41"/>
        <end position="284"/>
    </location>
</feature>
<evidence type="ECO:0000313" key="12">
    <source>
        <dbReference type="Proteomes" id="UP000025227"/>
    </source>
</evidence>
<feature type="region of interest" description="Disordered" evidence="8">
    <location>
        <begin position="286"/>
        <end position="312"/>
    </location>
</feature>
<dbReference type="Pfam" id="PF25301">
    <property type="entry name" value="CUT_C"/>
    <property type="match status" value="1"/>
</dbReference>
<accession>A0A7I4XZL2</accession>
<evidence type="ECO:0000256" key="1">
    <source>
        <dbReference type="ARBA" id="ARBA00004251"/>
    </source>
</evidence>
<dbReference type="OrthoDB" id="6139674at2759"/>
<keyword evidence="6 9" id="KW-1133">Transmembrane helix</keyword>
<dbReference type="InterPro" id="IPR056953">
    <property type="entry name" value="CUT_N"/>
</dbReference>
<keyword evidence="2" id="KW-0193">Cuticle</keyword>
<evidence type="ECO:0000256" key="7">
    <source>
        <dbReference type="ARBA" id="ARBA00023136"/>
    </source>
</evidence>
<dbReference type="InterPro" id="IPR001507">
    <property type="entry name" value="ZP_dom"/>
</dbReference>
<evidence type="ECO:0000256" key="5">
    <source>
        <dbReference type="ARBA" id="ARBA00022729"/>
    </source>
</evidence>
<keyword evidence="7 9" id="KW-0472">Membrane</keyword>
<evidence type="ECO:0000256" key="10">
    <source>
        <dbReference type="SAM" id="SignalP"/>
    </source>
</evidence>
<keyword evidence="4 9" id="KW-0812">Transmembrane</keyword>
<dbReference type="PANTHER" id="PTHR22907:SF26">
    <property type="entry name" value="ZP DOMAIN-CONTAINING PROTEIN"/>
    <property type="match status" value="1"/>
</dbReference>
<dbReference type="WBParaSite" id="HCON_00024870-00001">
    <property type="protein sequence ID" value="HCON_00024870-00001"/>
    <property type="gene ID" value="HCON_00024870"/>
</dbReference>
<evidence type="ECO:0000256" key="8">
    <source>
        <dbReference type="SAM" id="MobiDB-lite"/>
    </source>
</evidence>
<evidence type="ECO:0000313" key="13">
    <source>
        <dbReference type="WBParaSite" id="HCON_00024870-00001"/>
    </source>
</evidence>
<dbReference type="InterPro" id="IPR057475">
    <property type="entry name" value="CUT_C"/>
</dbReference>
<dbReference type="PANTHER" id="PTHR22907">
    <property type="entry name" value="GH04558P"/>
    <property type="match status" value="1"/>
</dbReference>
<feature type="chain" id="PRO_5029498713" evidence="10">
    <location>
        <begin position="20"/>
        <end position="486"/>
    </location>
</feature>
<feature type="compositionally biased region" description="Polar residues" evidence="8">
    <location>
        <begin position="290"/>
        <end position="301"/>
    </location>
</feature>
<dbReference type="SMART" id="SM00241">
    <property type="entry name" value="ZP"/>
    <property type="match status" value="1"/>
</dbReference>
<feature type="signal peptide" evidence="10">
    <location>
        <begin position="1"/>
        <end position="19"/>
    </location>
</feature>
<reference evidence="13" key="1">
    <citation type="submission" date="2020-12" db="UniProtKB">
        <authorList>
            <consortium name="WormBaseParasite"/>
        </authorList>
    </citation>
    <scope>IDENTIFICATION</scope>
    <source>
        <strain evidence="13">MHco3</strain>
    </source>
</reference>
<keyword evidence="5 10" id="KW-0732">Signal</keyword>
<keyword evidence="3" id="KW-1003">Cell membrane</keyword>
<comment type="subcellular location">
    <subcellularLocation>
        <location evidence="1">Cell membrane</location>
        <topology evidence="1">Single-pass type I membrane protein</topology>
    </subcellularLocation>
</comment>
<evidence type="ECO:0000256" key="2">
    <source>
        <dbReference type="ARBA" id="ARBA00022460"/>
    </source>
</evidence>
<sequence>VSRRLSVVIILMRILVATALCLATAQRFDIENRVVQKPVVFCGVDNIVVDIVTEKPFRGRLYVQGEIENRQCLQNGKDHDSNHARFNLPIGACNMRRQRTMHPRGVSFSFTLVVSFHPLFVTGMDRAFHVRCFFLESIKSLATEYGVGSSKLQTELVEQDFQLPDCVYQLHDGPSGPAIHFAQVGQRVTHRWTCEDDSSWIYGLLIHSCYADDGQGNKFELVDDRGCSTDPYLLPQIKYDPKSLSASTDAHVFKYADKVQLYFTCTIQLCYKHDGGCDGVTPPKCDQNDTRQQTDTVTRGTTPAVKQPFGIPNFSQEIPFEQMTGDEHHEPHFGPPNMDGHGDLDYFDGLFTGPPPRERNFFEPMDGSRDFDSHPYRDSPLNETDIDDISNVGENITTIDDTSDKTKKKRRDLNMETDLSVDVIVLPFEKTKSDRPVTPIPHICLSRAALILIALAVVITIALTVVIVAIVNRRSTAYQKAMDAFH</sequence>
<evidence type="ECO:0000256" key="9">
    <source>
        <dbReference type="SAM" id="Phobius"/>
    </source>
</evidence>
<dbReference type="Pfam" id="PF25057">
    <property type="entry name" value="CUT_N"/>
    <property type="match status" value="1"/>
</dbReference>
<organism evidence="12 13">
    <name type="scientific">Haemonchus contortus</name>
    <name type="common">Barber pole worm</name>
    <dbReference type="NCBI Taxonomy" id="6289"/>
    <lineage>
        <taxon>Eukaryota</taxon>
        <taxon>Metazoa</taxon>
        <taxon>Ecdysozoa</taxon>
        <taxon>Nematoda</taxon>
        <taxon>Chromadorea</taxon>
        <taxon>Rhabditida</taxon>
        <taxon>Rhabditina</taxon>
        <taxon>Rhabditomorpha</taxon>
        <taxon>Strongyloidea</taxon>
        <taxon>Trichostrongylidae</taxon>
        <taxon>Haemonchus</taxon>
    </lineage>
</organism>
<dbReference type="GO" id="GO:0042302">
    <property type="term" value="F:structural constituent of cuticle"/>
    <property type="evidence" value="ECO:0007669"/>
    <property type="project" value="UniProtKB-KW"/>
</dbReference>
<feature type="transmembrane region" description="Helical" evidence="9">
    <location>
        <begin position="448"/>
        <end position="471"/>
    </location>
</feature>
<evidence type="ECO:0000256" key="3">
    <source>
        <dbReference type="ARBA" id="ARBA00022475"/>
    </source>
</evidence>
<protein>
    <submittedName>
        <fullName evidence="13">ZP domain-containing protein</fullName>
    </submittedName>
</protein>
<proteinExistence type="predicted"/>
<evidence type="ECO:0000256" key="4">
    <source>
        <dbReference type="ARBA" id="ARBA00022692"/>
    </source>
</evidence>
<evidence type="ECO:0000259" key="11">
    <source>
        <dbReference type="PROSITE" id="PS51034"/>
    </source>
</evidence>
<dbReference type="InterPro" id="IPR051962">
    <property type="entry name" value="Cuticlin"/>
</dbReference>
<dbReference type="Proteomes" id="UP000025227">
    <property type="component" value="Unplaced"/>
</dbReference>
<dbReference type="PROSITE" id="PS51034">
    <property type="entry name" value="ZP_2"/>
    <property type="match status" value="1"/>
</dbReference>
<dbReference type="GO" id="GO:0005886">
    <property type="term" value="C:plasma membrane"/>
    <property type="evidence" value="ECO:0007669"/>
    <property type="project" value="UniProtKB-SubCell"/>
</dbReference>
<dbReference type="AlphaFoldDB" id="A0A7I4XZL2"/>
<dbReference type="OMA" id="DGGCENI"/>
<evidence type="ECO:0000256" key="6">
    <source>
        <dbReference type="ARBA" id="ARBA00022989"/>
    </source>
</evidence>